<keyword evidence="2" id="KW-1185">Reference proteome</keyword>
<dbReference type="PANTHER" id="PTHR20908">
    <property type="entry name" value="LD15586P"/>
    <property type="match status" value="1"/>
</dbReference>
<dbReference type="InterPro" id="IPR029058">
    <property type="entry name" value="AB_hydrolase_fold"/>
</dbReference>
<dbReference type="GO" id="GO:0017171">
    <property type="term" value="F:serine hydrolase activity"/>
    <property type="evidence" value="ECO:0007669"/>
    <property type="project" value="TreeGrafter"/>
</dbReference>
<comment type="caution">
    <text evidence="1">The sequence shown here is derived from an EMBL/GenBank/DDBJ whole genome shotgun (WGS) entry which is preliminary data.</text>
</comment>
<reference evidence="1" key="1">
    <citation type="thesis" date="2020" institute="ProQuest LLC" country="789 East Eisenhower Parkway, Ann Arbor, MI, USA">
        <title>Comparative Genomics and Chromosome Evolution.</title>
        <authorList>
            <person name="Mudd A.B."/>
        </authorList>
    </citation>
    <scope>NUCLEOTIDE SEQUENCE</scope>
    <source>
        <strain evidence="1">237g6f4</strain>
        <tissue evidence="1">Blood</tissue>
    </source>
</reference>
<sequence length="204" mass="22734">MVMVLESVMCALRYAVCSAASYLRTGRFLQYQARTLPIDLTMKAASGSVPQEKALTNSLSPRVKKYSESLTLYTNPEASENDPSARPLLLFLPWLGSNARSHEKYIQIYFKLGFDVLVAESSLSHFLWPKTGLTYAGCLLDKLMGEKELCSRKLYLHAMSIGGYTFAQMLVASSKEQQEVLKRIHGQVFDSLVVGSMEKMATGE</sequence>
<dbReference type="PANTHER" id="PTHR20908:SF4">
    <property type="entry name" value="SI:DKEY-5I3.5"/>
    <property type="match status" value="1"/>
</dbReference>
<dbReference type="Pfam" id="PF05705">
    <property type="entry name" value="DUF829"/>
    <property type="match status" value="1"/>
</dbReference>
<evidence type="ECO:0000313" key="1">
    <source>
        <dbReference type="EMBL" id="KAG8576670.1"/>
    </source>
</evidence>
<dbReference type="InterPro" id="IPR008547">
    <property type="entry name" value="DUF829_TMEM53"/>
</dbReference>
<proteinExistence type="predicted"/>
<gene>
    <name evidence="1" type="ORF">GDO81_009932</name>
</gene>
<dbReference type="Proteomes" id="UP000824782">
    <property type="component" value="Unassembled WGS sequence"/>
</dbReference>
<dbReference type="EMBL" id="WNYA01000004">
    <property type="protein sequence ID" value="KAG8576670.1"/>
    <property type="molecule type" value="Genomic_DNA"/>
</dbReference>
<organism evidence="1 2">
    <name type="scientific">Engystomops pustulosus</name>
    <name type="common">Tungara frog</name>
    <name type="synonym">Physalaemus pustulosus</name>
    <dbReference type="NCBI Taxonomy" id="76066"/>
    <lineage>
        <taxon>Eukaryota</taxon>
        <taxon>Metazoa</taxon>
        <taxon>Chordata</taxon>
        <taxon>Craniata</taxon>
        <taxon>Vertebrata</taxon>
        <taxon>Euteleostomi</taxon>
        <taxon>Amphibia</taxon>
        <taxon>Batrachia</taxon>
        <taxon>Anura</taxon>
        <taxon>Neobatrachia</taxon>
        <taxon>Hyloidea</taxon>
        <taxon>Leptodactylidae</taxon>
        <taxon>Leiuperinae</taxon>
        <taxon>Engystomops</taxon>
    </lineage>
</organism>
<evidence type="ECO:0000313" key="2">
    <source>
        <dbReference type="Proteomes" id="UP000824782"/>
    </source>
</evidence>
<name>A0AAV7BVD7_ENGPU</name>
<dbReference type="AlphaFoldDB" id="A0AAV7BVD7"/>
<protein>
    <submittedName>
        <fullName evidence="1">Uncharacterized protein</fullName>
    </submittedName>
</protein>
<accession>A0AAV7BVD7</accession>
<dbReference type="SUPFAM" id="SSF53474">
    <property type="entry name" value="alpha/beta-Hydrolases"/>
    <property type="match status" value="1"/>
</dbReference>